<evidence type="ECO:0000256" key="1">
    <source>
        <dbReference type="ARBA" id="ARBA00010646"/>
    </source>
</evidence>
<protein>
    <recommendedName>
        <fullName evidence="2">Tail spike domain-containing protein</fullName>
    </recommendedName>
</protein>
<dbReference type="PANTHER" id="PTHR34135">
    <property type="entry name" value="LYSOZYME"/>
    <property type="match status" value="1"/>
</dbReference>
<evidence type="ECO:0000313" key="4">
    <source>
        <dbReference type="Proteomes" id="UP000325295"/>
    </source>
</evidence>
<dbReference type="Gene3D" id="3.20.20.80">
    <property type="entry name" value="Glycosidases"/>
    <property type="match status" value="1"/>
</dbReference>
<dbReference type="InterPro" id="IPR002053">
    <property type="entry name" value="Glyco_hydro_25"/>
</dbReference>
<dbReference type="Pfam" id="PF01183">
    <property type="entry name" value="Glyco_hydro_25"/>
    <property type="match status" value="1"/>
</dbReference>
<keyword evidence="4" id="KW-1185">Reference proteome</keyword>
<dbReference type="KEGG" id="lnn:F0161_06685"/>
<dbReference type="AlphaFoldDB" id="A0A5P1X235"/>
<organism evidence="3 4">
    <name type="scientific">Paucilactobacillus nenjiangensis</name>
    <dbReference type="NCBI Taxonomy" id="1296540"/>
    <lineage>
        <taxon>Bacteria</taxon>
        <taxon>Bacillati</taxon>
        <taxon>Bacillota</taxon>
        <taxon>Bacilli</taxon>
        <taxon>Lactobacillales</taxon>
        <taxon>Lactobacillaceae</taxon>
        <taxon>Paucilactobacillus</taxon>
    </lineage>
</organism>
<dbReference type="GO" id="GO:0016998">
    <property type="term" value="P:cell wall macromolecule catabolic process"/>
    <property type="evidence" value="ECO:0007669"/>
    <property type="project" value="InterPro"/>
</dbReference>
<dbReference type="GO" id="GO:0016052">
    <property type="term" value="P:carbohydrate catabolic process"/>
    <property type="evidence" value="ECO:0007669"/>
    <property type="project" value="TreeGrafter"/>
</dbReference>
<dbReference type="RefSeq" id="WP_150204111.1">
    <property type="nucleotide sequence ID" value="NZ_CP043939.1"/>
</dbReference>
<dbReference type="InterPro" id="IPR017853">
    <property type="entry name" value="GH"/>
</dbReference>
<name>A0A5P1X235_9LACO</name>
<dbReference type="GO" id="GO:0009253">
    <property type="term" value="P:peptidoglycan catabolic process"/>
    <property type="evidence" value="ECO:0007669"/>
    <property type="project" value="InterPro"/>
</dbReference>
<gene>
    <name evidence="3" type="ORF">F0161_06685</name>
</gene>
<dbReference type="PROSITE" id="PS51904">
    <property type="entry name" value="GLYCOSYL_HYDROL_F25_2"/>
    <property type="match status" value="1"/>
</dbReference>
<comment type="similarity">
    <text evidence="1">Belongs to the glycosyl hydrolase 25 family.</text>
</comment>
<feature type="domain" description="Tail spike" evidence="2">
    <location>
        <begin position="6"/>
        <end position="207"/>
    </location>
</feature>
<accession>A0A5P1X235</accession>
<dbReference type="EMBL" id="CP043939">
    <property type="protein sequence ID" value="QER67573.1"/>
    <property type="molecule type" value="Genomic_DNA"/>
</dbReference>
<dbReference type="InterPro" id="IPR010572">
    <property type="entry name" value="Tail_dom"/>
</dbReference>
<proteinExistence type="inferred from homology"/>
<dbReference type="PANTHER" id="PTHR34135:SF1">
    <property type="entry name" value="GLYCOSYL HYDROLASE FAMILY 25"/>
    <property type="match status" value="1"/>
</dbReference>
<dbReference type="SUPFAM" id="SSF51445">
    <property type="entry name" value="(Trans)glycosidases"/>
    <property type="match status" value="1"/>
</dbReference>
<reference evidence="3 4" key="1">
    <citation type="submission" date="2019-09" db="EMBL/GenBank/DDBJ databases">
        <title>Complete Genome Sequence of Lactobacillus nenjiangensis SH-Y15, isolated from sauerkraut.</title>
        <authorList>
            <person name="Yang H."/>
        </authorList>
    </citation>
    <scope>NUCLEOTIDE SEQUENCE [LARGE SCALE GENOMIC DNA]</scope>
    <source>
        <strain evidence="3 4">SH-Y15</strain>
    </source>
</reference>
<dbReference type="Pfam" id="PF06605">
    <property type="entry name" value="Prophage_tail"/>
    <property type="match status" value="1"/>
</dbReference>
<dbReference type="GO" id="GO:0003796">
    <property type="term" value="F:lysozyme activity"/>
    <property type="evidence" value="ECO:0007669"/>
    <property type="project" value="InterPro"/>
</dbReference>
<evidence type="ECO:0000313" key="3">
    <source>
        <dbReference type="EMBL" id="QER67573.1"/>
    </source>
</evidence>
<evidence type="ECO:0000259" key="2">
    <source>
        <dbReference type="Pfam" id="PF06605"/>
    </source>
</evidence>
<dbReference type="Proteomes" id="UP000325295">
    <property type="component" value="Chromosome"/>
</dbReference>
<sequence length="472" mass="51479">MIDTLGGELQVRNVNGQLILDYMNVIGSQGEQKIKLSQNMISLTRTTDPTELYSILKPLGATISETSTDSSETSTNKPQKRVMITDVNGGSPYVQNDSLINQIGRVVGTVTWDDVNDPGILLSKAQATIANEQFATESMEISAIDLSLVGKNIDDFTCGNSYEVVNPIIGIDEFKRIVKMSIHLNAPQSSTINVGDRILSQEEYNIQQSKAMNQALTKQVGELNAEVTKISGAFDEQYQEMVKRNAELQAIIDKYGGGDSTTSDINGAIIDVSEFQGSIDWTAVVNAGLALAVIRVQHGSSHEDLTYKANIPGAINAKANYAVYAYNGSVSVVDAKQEATDFYNRAQAVIGSNKQPRFWMIDVEEVTGSDMRSIISAYMDQLNSLGVPDSKIVLYIANNLYGELNLDVSRAGSVWIPTYNQNDGTIGPNKPAHPYDLWQYTSNGHIAGITANTVDMNTDPSDRFKKSYLVKG</sequence>
<dbReference type="OrthoDB" id="5056238at2"/>